<feature type="region of interest" description="Disordered" evidence="4">
    <location>
        <begin position="58"/>
        <end position="118"/>
    </location>
</feature>
<dbReference type="STRING" id="46731.A0A3M6UZR8"/>
<dbReference type="OrthoDB" id="5985978at2759"/>
<dbReference type="AlphaFoldDB" id="A0A3M6UZR8"/>
<feature type="domain" description="CTHRC1 C-terminal" evidence="6">
    <location>
        <begin position="123"/>
        <end position="254"/>
    </location>
</feature>
<feature type="signal peptide" evidence="5">
    <location>
        <begin position="1"/>
        <end position="22"/>
    </location>
</feature>
<dbReference type="Pfam" id="PF01391">
    <property type="entry name" value="Collagen"/>
    <property type="match status" value="2"/>
</dbReference>
<evidence type="ECO:0000256" key="3">
    <source>
        <dbReference type="ARBA" id="ARBA00023119"/>
    </source>
</evidence>
<dbReference type="InterPro" id="IPR050392">
    <property type="entry name" value="Collagen/C1q_domain"/>
</dbReference>
<keyword evidence="2" id="KW-0964">Secreted</keyword>
<dbReference type="Pfam" id="PF25815">
    <property type="entry name" value="CTHRC1_C"/>
    <property type="match status" value="2"/>
</dbReference>
<reference evidence="7 8" key="1">
    <citation type="journal article" date="2018" name="Sci. Rep.">
        <title>Comparative analysis of the Pocillopora damicornis genome highlights role of immune system in coral evolution.</title>
        <authorList>
            <person name="Cunning R."/>
            <person name="Bay R.A."/>
            <person name="Gillette P."/>
            <person name="Baker A.C."/>
            <person name="Traylor-Knowles N."/>
        </authorList>
    </citation>
    <scope>NUCLEOTIDE SEQUENCE [LARGE SCALE GENOMIC DNA]</scope>
    <source>
        <strain evidence="7">RSMAS</strain>
        <tissue evidence="7">Whole animal</tissue>
    </source>
</reference>
<protein>
    <recommendedName>
        <fullName evidence="6">CTHRC1 C-terminal domain-containing protein</fullName>
    </recommendedName>
</protein>
<dbReference type="PANTHER" id="PTHR15427">
    <property type="entry name" value="EMILIN ELASTIN MICROFIBRIL INTERFACE-LOCATED PROTEIN ELASTIN MICROFIBRIL INTERFACER"/>
    <property type="match status" value="1"/>
</dbReference>
<feature type="compositionally biased region" description="Low complexity" evidence="4">
    <location>
        <begin position="351"/>
        <end position="366"/>
    </location>
</feature>
<feature type="region of interest" description="Disordered" evidence="4">
    <location>
        <begin position="325"/>
        <end position="388"/>
    </location>
</feature>
<dbReference type="Proteomes" id="UP000275408">
    <property type="component" value="Unassembled WGS sequence"/>
</dbReference>
<evidence type="ECO:0000256" key="5">
    <source>
        <dbReference type="SAM" id="SignalP"/>
    </source>
</evidence>
<evidence type="ECO:0000259" key="6">
    <source>
        <dbReference type="Pfam" id="PF25815"/>
    </source>
</evidence>
<comment type="subcellular location">
    <subcellularLocation>
        <location evidence="1">Secreted</location>
    </subcellularLocation>
</comment>
<feature type="chain" id="PRO_5018291552" description="CTHRC1 C-terminal domain-containing protein" evidence="5">
    <location>
        <begin position="23"/>
        <end position="529"/>
    </location>
</feature>
<keyword evidence="8" id="KW-1185">Reference proteome</keyword>
<sequence>MNASPILTLLVLILPLITSCLAVTDNNNDGKDSNRACGHSHWMHCSCAPGIPGIPGSPGLAGPAGVAGSPGPRGQAGDKGEAGTLGTPGSTGREGPQGIKGDAGDKGSQGAPGPQGLPGTLGSNWKQCVFKNLNDDRDIGLVKECVFNKLSPNTGLRVYWNGALSIYNCHACCKRWYFTFNDVECSAPAAIDGLVYMVHGNGNKKNLHRVRQIEGVCEKVPPGIVRVGFWVGNCQSVKSADAYTGWNSVSRIYVEEINRDLTDLLSTMNASPIWTLLVLILPLITSCLAVTDDNSNGKNSNGACGHSHCMHCSCAPGIPGIPGSPGPAGPAGVAGSPGPRGQAGDKGDAGTPGTPGTPGSTGREGPQGAAGDKGSQGAPGPQGPPGTLGSNWKQCVFKNLNDDRDSGLVKECVFNKLSPNTGLRVYWNGALRIYNCHACCRRWYFTFNDVECSAPAAIEGLVYMVHGNGSKKNLHRVRQIEGVCEKVPPGNVRVGFWVGNCQSVTSADAYTGWNSVSRIYVEEVPPPQD</sequence>
<evidence type="ECO:0000313" key="7">
    <source>
        <dbReference type="EMBL" id="RMX59173.1"/>
    </source>
</evidence>
<evidence type="ECO:0000256" key="2">
    <source>
        <dbReference type="ARBA" id="ARBA00022525"/>
    </source>
</evidence>
<dbReference type="InterPro" id="IPR057873">
    <property type="entry name" value="CTHRC1_C"/>
</dbReference>
<keyword evidence="5" id="KW-0732">Signal</keyword>
<evidence type="ECO:0000256" key="1">
    <source>
        <dbReference type="ARBA" id="ARBA00004613"/>
    </source>
</evidence>
<evidence type="ECO:0000256" key="4">
    <source>
        <dbReference type="SAM" id="MobiDB-lite"/>
    </source>
</evidence>
<feature type="compositionally biased region" description="Low complexity" evidence="4">
    <location>
        <begin position="330"/>
        <end position="339"/>
    </location>
</feature>
<dbReference type="GO" id="GO:0005576">
    <property type="term" value="C:extracellular region"/>
    <property type="evidence" value="ECO:0007669"/>
    <property type="project" value="UniProtKB-SubCell"/>
</dbReference>
<proteinExistence type="predicted"/>
<evidence type="ECO:0000313" key="8">
    <source>
        <dbReference type="Proteomes" id="UP000275408"/>
    </source>
</evidence>
<name>A0A3M6UZR8_POCDA</name>
<gene>
    <name evidence="7" type="ORF">pdam_00007724</name>
</gene>
<keyword evidence="3" id="KW-0176">Collagen</keyword>
<dbReference type="PANTHER" id="PTHR15427:SF52">
    <property type="entry name" value="C1Q DOMAIN-CONTAINING PROTEIN"/>
    <property type="match status" value="1"/>
</dbReference>
<comment type="caution">
    <text evidence="7">The sequence shown here is derived from an EMBL/GenBank/DDBJ whole genome shotgun (WGS) entry which is preliminary data.</text>
</comment>
<feature type="domain" description="CTHRC1 C-terminal" evidence="6">
    <location>
        <begin position="390"/>
        <end position="521"/>
    </location>
</feature>
<feature type="compositionally biased region" description="Low complexity" evidence="4">
    <location>
        <begin position="58"/>
        <end position="73"/>
    </location>
</feature>
<accession>A0A3M6UZR8</accession>
<organism evidence="7 8">
    <name type="scientific">Pocillopora damicornis</name>
    <name type="common">Cauliflower coral</name>
    <name type="synonym">Millepora damicornis</name>
    <dbReference type="NCBI Taxonomy" id="46731"/>
    <lineage>
        <taxon>Eukaryota</taxon>
        <taxon>Metazoa</taxon>
        <taxon>Cnidaria</taxon>
        <taxon>Anthozoa</taxon>
        <taxon>Hexacorallia</taxon>
        <taxon>Scleractinia</taxon>
        <taxon>Astrocoeniina</taxon>
        <taxon>Pocilloporidae</taxon>
        <taxon>Pocillopora</taxon>
    </lineage>
</organism>
<dbReference type="InterPro" id="IPR008160">
    <property type="entry name" value="Collagen"/>
</dbReference>
<dbReference type="EMBL" id="RCHS01000387">
    <property type="protein sequence ID" value="RMX59173.1"/>
    <property type="molecule type" value="Genomic_DNA"/>
</dbReference>